<keyword evidence="6" id="KW-0464">Manganese</keyword>
<keyword evidence="4" id="KW-0378">Hydrolase</keyword>
<dbReference type="SUPFAM" id="SSF55811">
    <property type="entry name" value="Nudix"/>
    <property type="match status" value="1"/>
</dbReference>
<evidence type="ECO:0000256" key="5">
    <source>
        <dbReference type="ARBA" id="ARBA00022842"/>
    </source>
</evidence>
<dbReference type="Pfam" id="PF00293">
    <property type="entry name" value="NUDIX"/>
    <property type="match status" value="1"/>
</dbReference>
<comment type="cofactor">
    <cofactor evidence="1">
        <name>Mn(2+)</name>
        <dbReference type="ChEBI" id="CHEBI:29035"/>
    </cofactor>
</comment>
<dbReference type="InterPro" id="IPR045121">
    <property type="entry name" value="CoAse"/>
</dbReference>
<keyword evidence="9" id="KW-1185">Reference proteome</keyword>
<dbReference type="PANTHER" id="PTHR12992">
    <property type="entry name" value="NUDIX HYDROLASE"/>
    <property type="match status" value="1"/>
</dbReference>
<dbReference type="STRING" id="87626.PTD2_18075"/>
<protein>
    <recommendedName>
        <fullName evidence="7">Nudix hydrolase domain-containing protein</fullName>
    </recommendedName>
</protein>
<dbReference type="OrthoDB" id="9802805at2"/>
<evidence type="ECO:0000256" key="3">
    <source>
        <dbReference type="ARBA" id="ARBA00022723"/>
    </source>
</evidence>
<dbReference type="PANTHER" id="PTHR12992:SF11">
    <property type="entry name" value="MITOCHONDRIAL COENZYME A DIPHOSPHATASE NUDT8"/>
    <property type="match status" value="1"/>
</dbReference>
<dbReference type="Proteomes" id="UP000006201">
    <property type="component" value="Unassembled WGS sequence"/>
</dbReference>
<evidence type="ECO:0000256" key="4">
    <source>
        <dbReference type="ARBA" id="ARBA00022801"/>
    </source>
</evidence>
<dbReference type="AlphaFoldDB" id="A4CBL8"/>
<evidence type="ECO:0000313" key="8">
    <source>
        <dbReference type="EMBL" id="EAR27755.1"/>
    </source>
</evidence>
<evidence type="ECO:0000313" key="9">
    <source>
        <dbReference type="Proteomes" id="UP000006201"/>
    </source>
</evidence>
<dbReference type="EMBL" id="AAOH01000005">
    <property type="protein sequence ID" value="EAR27755.1"/>
    <property type="molecule type" value="Genomic_DNA"/>
</dbReference>
<dbReference type="CDD" id="cd03426">
    <property type="entry name" value="NUDIX_CoAse_Nudt7"/>
    <property type="match status" value="1"/>
</dbReference>
<evidence type="ECO:0000256" key="6">
    <source>
        <dbReference type="ARBA" id="ARBA00023211"/>
    </source>
</evidence>
<gene>
    <name evidence="8" type="ORF">PTD2_18075</name>
</gene>
<dbReference type="RefSeq" id="WP_009839587.1">
    <property type="nucleotide sequence ID" value="NZ_CH959301.1"/>
</dbReference>
<accession>A4CBL8</accession>
<feature type="domain" description="Nudix hydrolase" evidence="7">
    <location>
        <begin position="25"/>
        <end position="161"/>
    </location>
</feature>
<comment type="cofactor">
    <cofactor evidence="2">
        <name>Mg(2+)</name>
        <dbReference type="ChEBI" id="CHEBI:18420"/>
    </cofactor>
</comment>
<name>A4CBL8_9GAMM</name>
<sequence length="187" mass="21232">MTLNDFITRFQLHPPVGNQGYPHNAKQSAVLLPLCELEGELHILFCKRPSYLKHHPAEICFPGGKFELADGDLRTTALRESNEELNLAAQHINLIGELDAYWTLTGFEIKPYVGIITDLTAIQPAEDEVEKIFYIPFSALRTPQNWQPLPFVRQNKPRILQGFYTEHGLLWGATAQIVRNLVKQVSV</sequence>
<proteinExistence type="predicted"/>
<dbReference type="GO" id="GO:0046872">
    <property type="term" value="F:metal ion binding"/>
    <property type="evidence" value="ECO:0007669"/>
    <property type="project" value="UniProtKB-KW"/>
</dbReference>
<evidence type="ECO:0000259" key="7">
    <source>
        <dbReference type="PROSITE" id="PS51462"/>
    </source>
</evidence>
<dbReference type="InterPro" id="IPR000086">
    <property type="entry name" value="NUDIX_hydrolase_dom"/>
</dbReference>
<evidence type="ECO:0000256" key="2">
    <source>
        <dbReference type="ARBA" id="ARBA00001946"/>
    </source>
</evidence>
<evidence type="ECO:0000256" key="1">
    <source>
        <dbReference type="ARBA" id="ARBA00001936"/>
    </source>
</evidence>
<keyword evidence="5" id="KW-0460">Magnesium</keyword>
<dbReference type="Gene3D" id="3.90.79.10">
    <property type="entry name" value="Nucleoside Triphosphate Pyrophosphohydrolase"/>
    <property type="match status" value="1"/>
</dbReference>
<comment type="caution">
    <text evidence="8">The sequence shown here is derived from an EMBL/GenBank/DDBJ whole genome shotgun (WGS) entry which is preliminary data.</text>
</comment>
<reference evidence="8 9" key="1">
    <citation type="submission" date="2006-02" db="EMBL/GenBank/DDBJ databases">
        <authorList>
            <person name="Moran M.A."/>
            <person name="Kjelleberg S."/>
            <person name="Egan S."/>
            <person name="Saunders N."/>
            <person name="Thomas T."/>
            <person name="Ferriera S."/>
            <person name="Johnson J."/>
            <person name="Kravitz S."/>
            <person name="Halpern A."/>
            <person name="Remington K."/>
            <person name="Beeson K."/>
            <person name="Tran B."/>
            <person name="Rogers Y.-H."/>
            <person name="Friedman R."/>
            <person name="Venter J.C."/>
        </authorList>
    </citation>
    <scope>NUCLEOTIDE SEQUENCE [LARGE SCALE GENOMIC DNA]</scope>
    <source>
        <strain evidence="8 9">D2</strain>
    </source>
</reference>
<dbReference type="HOGENOM" id="CLU_040940_5_1_6"/>
<dbReference type="PROSITE" id="PS51462">
    <property type="entry name" value="NUDIX"/>
    <property type="match status" value="1"/>
</dbReference>
<dbReference type="eggNOG" id="COG0494">
    <property type="taxonomic scope" value="Bacteria"/>
</dbReference>
<keyword evidence="3" id="KW-0479">Metal-binding</keyword>
<dbReference type="InterPro" id="IPR015797">
    <property type="entry name" value="NUDIX_hydrolase-like_dom_sf"/>
</dbReference>
<dbReference type="GO" id="GO:0010945">
    <property type="term" value="F:coenzyme A diphosphatase activity"/>
    <property type="evidence" value="ECO:0007669"/>
    <property type="project" value="InterPro"/>
</dbReference>
<organism evidence="8 9">
    <name type="scientific">Pseudoalteromonas tunicata D2</name>
    <dbReference type="NCBI Taxonomy" id="87626"/>
    <lineage>
        <taxon>Bacteria</taxon>
        <taxon>Pseudomonadati</taxon>
        <taxon>Pseudomonadota</taxon>
        <taxon>Gammaproteobacteria</taxon>
        <taxon>Alteromonadales</taxon>
        <taxon>Pseudoalteromonadaceae</taxon>
        <taxon>Pseudoalteromonas</taxon>
    </lineage>
</organism>